<dbReference type="AlphaFoldDB" id="A0A1B6DAD4"/>
<keyword evidence="4" id="KW-1133">Transmembrane helix</keyword>
<dbReference type="SMART" id="SM00408">
    <property type="entry name" value="IGc2"/>
    <property type="match status" value="5"/>
</dbReference>
<dbReference type="InterPro" id="IPR003598">
    <property type="entry name" value="Ig_sub2"/>
</dbReference>
<dbReference type="GO" id="GO:0098632">
    <property type="term" value="F:cell-cell adhesion mediator activity"/>
    <property type="evidence" value="ECO:0007669"/>
    <property type="project" value="TreeGrafter"/>
</dbReference>
<keyword evidence="5" id="KW-0472">Membrane</keyword>
<evidence type="ECO:0000256" key="7">
    <source>
        <dbReference type="ARBA" id="ARBA00023180"/>
    </source>
</evidence>
<dbReference type="PRINTS" id="PR01838">
    <property type="entry name" value="NCAMFAMILY"/>
</dbReference>
<feature type="domain" description="Ig-like" evidence="10">
    <location>
        <begin position="31"/>
        <end position="119"/>
    </location>
</feature>
<dbReference type="SUPFAM" id="SSF48726">
    <property type="entry name" value="Immunoglobulin"/>
    <property type="match status" value="5"/>
</dbReference>
<dbReference type="InterPro" id="IPR013098">
    <property type="entry name" value="Ig_I-set"/>
</dbReference>
<dbReference type="Pfam" id="PF07679">
    <property type="entry name" value="I-set"/>
    <property type="match status" value="1"/>
</dbReference>
<dbReference type="PANTHER" id="PTHR10075">
    <property type="entry name" value="BASIGIN RELATED"/>
    <property type="match status" value="1"/>
</dbReference>
<dbReference type="GO" id="GO:0007156">
    <property type="term" value="P:homophilic cell adhesion via plasma membrane adhesion molecules"/>
    <property type="evidence" value="ECO:0007669"/>
    <property type="project" value="TreeGrafter"/>
</dbReference>
<feature type="domain" description="Ig-like" evidence="10">
    <location>
        <begin position="316"/>
        <end position="416"/>
    </location>
</feature>
<keyword evidence="7" id="KW-0325">Glycoprotein</keyword>
<organism evidence="11">
    <name type="scientific">Clastoptera arizonana</name>
    <name type="common">Arizona spittle bug</name>
    <dbReference type="NCBI Taxonomy" id="38151"/>
    <lineage>
        <taxon>Eukaryota</taxon>
        <taxon>Metazoa</taxon>
        <taxon>Ecdysozoa</taxon>
        <taxon>Arthropoda</taxon>
        <taxon>Hexapoda</taxon>
        <taxon>Insecta</taxon>
        <taxon>Pterygota</taxon>
        <taxon>Neoptera</taxon>
        <taxon>Paraneoptera</taxon>
        <taxon>Hemiptera</taxon>
        <taxon>Auchenorrhyncha</taxon>
        <taxon>Cercopoidea</taxon>
        <taxon>Clastopteridae</taxon>
        <taxon>Clastoptera</taxon>
    </lineage>
</organism>
<dbReference type="Gene3D" id="2.60.40.10">
    <property type="entry name" value="Immunoglobulins"/>
    <property type="match status" value="5"/>
</dbReference>
<dbReference type="PROSITE" id="PS50835">
    <property type="entry name" value="IG_LIKE"/>
    <property type="match status" value="5"/>
</dbReference>
<feature type="domain" description="Ig-like" evidence="10">
    <location>
        <begin position="421"/>
        <end position="510"/>
    </location>
</feature>
<dbReference type="FunFam" id="2.60.40.10:FF:000032">
    <property type="entry name" value="palladin isoform X1"/>
    <property type="match status" value="2"/>
</dbReference>
<keyword evidence="8" id="KW-0393">Immunoglobulin domain</keyword>
<dbReference type="InterPro" id="IPR007110">
    <property type="entry name" value="Ig-like_dom"/>
</dbReference>
<evidence type="ECO:0000313" key="11">
    <source>
        <dbReference type="EMBL" id="JAS22580.1"/>
    </source>
</evidence>
<name>A0A1B6DAD4_9HEMI</name>
<evidence type="ECO:0000256" key="1">
    <source>
        <dbReference type="ARBA" id="ARBA00004167"/>
    </source>
</evidence>
<feature type="chain" id="PRO_5008581098" description="Ig-like domain-containing protein" evidence="9">
    <location>
        <begin position="25"/>
        <end position="576"/>
    </location>
</feature>
<gene>
    <name evidence="11" type="ORF">g.33854</name>
</gene>
<comment type="subcellular location">
    <subcellularLocation>
        <location evidence="1">Membrane</location>
        <topology evidence="1">Single-pass membrane protein</topology>
    </subcellularLocation>
</comment>
<feature type="signal peptide" evidence="9">
    <location>
        <begin position="1"/>
        <end position="24"/>
    </location>
</feature>
<evidence type="ECO:0000256" key="6">
    <source>
        <dbReference type="ARBA" id="ARBA00023157"/>
    </source>
</evidence>
<evidence type="ECO:0000256" key="2">
    <source>
        <dbReference type="ARBA" id="ARBA00022692"/>
    </source>
</evidence>
<evidence type="ECO:0000259" key="10">
    <source>
        <dbReference type="PROSITE" id="PS50835"/>
    </source>
</evidence>
<evidence type="ECO:0000256" key="9">
    <source>
        <dbReference type="SAM" id="SignalP"/>
    </source>
</evidence>
<dbReference type="SMART" id="SM00409">
    <property type="entry name" value="IG"/>
    <property type="match status" value="5"/>
</dbReference>
<dbReference type="GO" id="GO:0007411">
    <property type="term" value="P:axon guidance"/>
    <property type="evidence" value="ECO:0007669"/>
    <property type="project" value="TreeGrafter"/>
</dbReference>
<dbReference type="GO" id="GO:0070593">
    <property type="term" value="P:dendrite self-avoidance"/>
    <property type="evidence" value="ECO:0007669"/>
    <property type="project" value="TreeGrafter"/>
</dbReference>
<accession>A0A1B6DAD4</accession>
<reference evidence="11" key="1">
    <citation type="submission" date="2015-12" db="EMBL/GenBank/DDBJ databases">
        <title>De novo transcriptome assembly of four potential Pierce s Disease insect vectors from Arizona vineyards.</title>
        <authorList>
            <person name="Tassone E.E."/>
        </authorList>
    </citation>
    <scope>NUCLEOTIDE SEQUENCE</scope>
</reference>
<dbReference type="Pfam" id="PF13927">
    <property type="entry name" value="Ig_3"/>
    <property type="match status" value="3"/>
</dbReference>
<dbReference type="CDD" id="cd00096">
    <property type="entry name" value="Ig"/>
    <property type="match status" value="1"/>
</dbReference>
<dbReference type="InterPro" id="IPR036179">
    <property type="entry name" value="Ig-like_dom_sf"/>
</dbReference>
<dbReference type="GO" id="GO:0005886">
    <property type="term" value="C:plasma membrane"/>
    <property type="evidence" value="ECO:0007669"/>
    <property type="project" value="TreeGrafter"/>
</dbReference>
<keyword evidence="3 9" id="KW-0732">Signal</keyword>
<dbReference type="InterPro" id="IPR009138">
    <property type="entry name" value="Neural_cell_adh"/>
</dbReference>
<keyword evidence="2" id="KW-0812">Transmembrane</keyword>
<evidence type="ECO:0000256" key="5">
    <source>
        <dbReference type="ARBA" id="ARBA00023136"/>
    </source>
</evidence>
<evidence type="ECO:0000256" key="4">
    <source>
        <dbReference type="ARBA" id="ARBA00022989"/>
    </source>
</evidence>
<feature type="domain" description="Ig-like" evidence="10">
    <location>
        <begin position="221"/>
        <end position="311"/>
    </location>
</feature>
<dbReference type="InterPro" id="IPR013783">
    <property type="entry name" value="Ig-like_fold"/>
</dbReference>
<keyword evidence="6" id="KW-1015">Disulfide bond</keyword>
<sequence length="576" mass="64306">MGNFSRGYQITCFIIAIFISECLCGELLISPNQKVIKMPVGESVLITCKGADDPLLYSSLQWLDPNNKTILNDDPLKKDRLLIEHMRGNTLALIFNNLKENEAGKYTCIGRYSNTQPVSKSFEIQTKVTITWEDAPLQQYPIVGSNYKIKCRVTANPAPTVEWKRNDNKIPKSDRYVFYTDGLFINNVTESDDGIYTCRAMVLETGELKERHIKLEVQTPPTIDKSQMNSTLEVVDGEEANVKCVAYGKPPPSYTWIHLSTNKNLESADRFSVNKITGVLTITRVSREDDGNVQCIASNPGGTAEAEVKLTVIVKPQVLDIRNISVAVGREAKLECRALGNPLPQMSFWKIGAPSRLVVGGQPEDNSVIVENFNDVEKGQAVATLIISPLKKHHDGLYTCIANNKGGESKKNGHLTVEYPPSFVNTPMKEAWTWSRRPVNLSCIAESIPNATISWRLNGKDIERNTNFRKYGNGPSSALLVTPFDPKYYGIYECVAYNTHGTERHEIPLREAFVPSEILQAKMDVVTATTITFSFIGPSNPGGLPIKAFQVQYKGERQSWNDAKNKTWPFDSPYIL</sequence>
<proteinExistence type="predicted"/>
<dbReference type="PANTHER" id="PTHR10075:SF100">
    <property type="entry name" value="FASCICLIN-2"/>
    <property type="match status" value="1"/>
</dbReference>
<protein>
    <recommendedName>
        <fullName evidence="10">Ig-like domain-containing protein</fullName>
    </recommendedName>
</protein>
<evidence type="ECO:0000256" key="8">
    <source>
        <dbReference type="ARBA" id="ARBA00023319"/>
    </source>
</evidence>
<dbReference type="EMBL" id="GEDC01014718">
    <property type="protein sequence ID" value="JAS22580.1"/>
    <property type="molecule type" value="Transcribed_RNA"/>
</dbReference>
<feature type="domain" description="Ig-like" evidence="10">
    <location>
        <begin position="144"/>
        <end position="214"/>
    </location>
</feature>
<evidence type="ECO:0000256" key="3">
    <source>
        <dbReference type="ARBA" id="ARBA00022729"/>
    </source>
</evidence>
<dbReference type="InterPro" id="IPR003599">
    <property type="entry name" value="Ig_sub"/>
</dbReference>
<feature type="non-terminal residue" evidence="11">
    <location>
        <position position="576"/>
    </location>
</feature>
<dbReference type="GO" id="GO:0030424">
    <property type="term" value="C:axon"/>
    <property type="evidence" value="ECO:0007669"/>
    <property type="project" value="TreeGrafter"/>
</dbReference>